<dbReference type="GO" id="GO:0005525">
    <property type="term" value="F:GTP binding"/>
    <property type="evidence" value="ECO:0007669"/>
    <property type="project" value="UniProtKB-UniRule"/>
</dbReference>
<dbReference type="InterPro" id="IPR027417">
    <property type="entry name" value="P-loop_NTPase"/>
</dbReference>
<dbReference type="HAMAP" id="MF_00636">
    <property type="entry name" value="RapZ_like"/>
    <property type="match status" value="1"/>
</dbReference>
<dbReference type="InterPro" id="IPR005337">
    <property type="entry name" value="RapZ-like"/>
</dbReference>
<dbReference type="AlphaFoldDB" id="A0A7G9GYW5"/>
<feature type="domain" description="RapZ-like N-terminal" evidence="5">
    <location>
        <begin position="5"/>
        <end position="151"/>
    </location>
</feature>
<dbReference type="RefSeq" id="WP_101474680.1">
    <property type="nucleotide sequence ID" value="NZ_CP060637.1"/>
</dbReference>
<protein>
    <submittedName>
        <fullName evidence="7">RNase adapter RapZ</fullName>
    </submittedName>
</protein>
<dbReference type="PANTHER" id="PTHR30448:SF0">
    <property type="entry name" value="RNASE ADAPTER PROTEIN RAPZ"/>
    <property type="match status" value="1"/>
</dbReference>
<feature type="domain" description="RapZ C-terminal" evidence="6">
    <location>
        <begin position="161"/>
        <end position="280"/>
    </location>
</feature>
<dbReference type="SUPFAM" id="SSF52540">
    <property type="entry name" value="P-loop containing nucleoside triphosphate hydrolases"/>
    <property type="match status" value="1"/>
</dbReference>
<evidence type="ECO:0000313" key="8">
    <source>
        <dbReference type="Proteomes" id="UP000515913"/>
    </source>
</evidence>
<reference evidence="7 8" key="1">
    <citation type="submission" date="2020-08" db="EMBL/GenBank/DDBJ databases">
        <authorList>
            <person name="Liu C."/>
            <person name="Sun Q."/>
        </authorList>
    </citation>
    <scope>NUCLEOTIDE SEQUENCE [LARGE SCALE GENOMIC DNA]</scope>
    <source>
        <strain evidence="7 8">NSJ-57</strain>
    </source>
</reference>
<evidence type="ECO:0000259" key="6">
    <source>
        <dbReference type="Pfam" id="PF22740"/>
    </source>
</evidence>
<dbReference type="PANTHER" id="PTHR30448">
    <property type="entry name" value="RNASE ADAPTER PROTEIN RAPZ"/>
    <property type="match status" value="1"/>
</dbReference>
<accession>A0A7G9GYW5</accession>
<dbReference type="PIRSF" id="PIRSF005052">
    <property type="entry name" value="P-loopkin"/>
    <property type="match status" value="1"/>
</dbReference>
<gene>
    <name evidence="7" type="primary">rapZ</name>
    <name evidence="7" type="ORF">H9Q81_03980</name>
</gene>
<dbReference type="Pfam" id="PF03668">
    <property type="entry name" value="RapZ-like_N"/>
    <property type="match status" value="1"/>
</dbReference>
<proteinExistence type="inferred from homology"/>
<keyword evidence="3 4" id="KW-0342">GTP-binding</keyword>
<evidence type="ECO:0000256" key="1">
    <source>
        <dbReference type="ARBA" id="ARBA00022741"/>
    </source>
</evidence>
<evidence type="ECO:0000259" key="5">
    <source>
        <dbReference type="Pfam" id="PF03668"/>
    </source>
</evidence>
<keyword evidence="2 4" id="KW-0067">ATP-binding</keyword>
<dbReference type="InterPro" id="IPR053931">
    <property type="entry name" value="RapZ_C"/>
</dbReference>
<organism evidence="7 8">
    <name type="scientific">Fusobacterium hominis</name>
    <dbReference type="NCBI Taxonomy" id="2764326"/>
    <lineage>
        <taxon>Bacteria</taxon>
        <taxon>Fusobacteriati</taxon>
        <taxon>Fusobacteriota</taxon>
        <taxon>Fusobacteriia</taxon>
        <taxon>Fusobacteriales</taxon>
        <taxon>Fusobacteriaceae</taxon>
        <taxon>Fusobacterium</taxon>
    </lineage>
</organism>
<evidence type="ECO:0000256" key="3">
    <source>
        <dbReference type="ARBA" id="ARBA00023134"/>
    </source>
</evidence>
<dbReference type="GO" id="GO:0005524">
    <property type="term" value="F:ATP binding"/>
    <property type="evidence" value="ECO:0007669"/>
    <property type="project" value="UniProtKB-UniRule"/>
</dbReference>
<name>A0A7G9GYW5_9FUSO</name>
<evidence type="ECO:0000313" key="7">
    <source>
        <dbReference type="EMBL" id="QNM15997.1"/>
    </source>
</evidence>
<dbReference type="Proteomes" id="UP000515913">
    <property type="component" value="Chromosome"/>
</dbReference>
<dbReference type="InterPro" id="IPR053930">
    <property type="entry name" value="RapZ-like_N"/>
</dbReference>
<keyword evidence="8" id="KW-1185">Reference proteome</keyword>
<dbReference type="EMBL" id="CP060637">
    <property type="protein sequence ID" value="QNM15997.1"/>
    <property type="molecule type" value="Genomic_DNA"/>
</dbReference>
<feature type="binding site" evidence="4">
    <location>
        <begin position="11"/>
        <end position="18"/>
    </location>
    <ligand>
        <name>ATP</name>
        <dbReference type="ChEBI" id="CHEBI:30616"/>
    </ligand>
</feature>
<evidence type="ECO:0000256" key="4">
    <source>
        <dbReference type="HAMAP-Rule" id="MF_00636"/>
    </source>
</evidence>
<dbReference type="Pfam" id="PF22740">
    <property type="entry name" value="PapZ_C"/>
    <property type="match status" value="1"/>
</dbReference>
<dbReference type="Gene3D" id="3.40.50.300">
    <property type="entry name" value="P-loop containing nucleotide triphosphate hydrolases"/>
    <property type="match status" value="1"/>
</dbReference>
<evidence type="ECO:0000256" key="2">
    <source>
        <dbReference type="ARBA" id="ARBA00022840"/>
    </source>
</evidence>
<dbReference type="KEGG" id="fho:H9Q81_03980"/>
<sequence length="285" mass="32441">MDKKKIVIVTGLSGSGKTTALNLLEDLGYYTIDNLPCEVGETFLNTSIEKIALGMDIRSFKKVDEFVDFLNKLKNNTEIEASIIFLEASKEVILNRYNLTRRKHPLEANTLLKSITKEIEIMSVIKELSTGIIDTSDNKPKELTWKLNTLLDLDGQIKAINIHIQSFGFKYGIPIDVDLVFDVRFLPNPYYIEELKMKSGLDKEVSDYVMGFDVTQEFYVKLISMLSFLIPLYIKEGKKHLTIGIGCSGGKHRSVAIAEALYKDASLVNNFNVYISHREKERNKW</sequence>
<feature type="binding site" evidence="4">
    <location>
        <begin position="56"/>
        <end position="59"/>
    </location>
    <ligand>
        <name>GTP</name>
        <dbReference type="ChEBI" id="CHEBI:37565"/>
    </ligand>
</feature>
<keyword evidence="1 4" id="KW-0547">Nucleotide-binding</keyword>
<dbReference type="NCBIfam" id="NF003828">
    <property type="entry name" value="PRK05416.1"/>
    <property type="match status" value="1"/>
</dbReference>